<dbReference type="InterPro" id="IPR018073">
    <property type="entry name" value="Prot_inh_cystat_CS"/>
</dbReference>
<evidence type="ECO:0000313" key="7">
    <source>
        <dbReference type="EMBL" id="RVW90737.1"/>
    </source>
</evidence>
<dbReference type="Pfam" id="PF16845">
    <property type="entry name" value="SQAPI"/>
    <property type="match status" value="1"/>
</dbReference>
<dbReference type="OrthoDB" id="1908104at2759"/>
<dbReference type="PANTHER" id="PTHR11413">
    <property type="entry name" value="CYSTATIN FAMILY MEMBER"/>
    <property type="match status" value="1"/>
</dbReference>
<dbReference type="SUPFAM" id="SSF54403">
    <property type="entry name" value="Cystatin/monellin"/>
    <property type="match status" value="1"/>
</dbReference>
<keyword evidence="2 4" id="KW-0646">Protease inhibitor</keyword>
<dbReference type="CDD" id="cd00042">
    <property type="entry name" value="CY"/>
    <property type="match status" value="1"/>
</dbReference>
<feature type="signal peptide" evidence="4">
    <location>
        <begin position="1"/>
        <end position="18"/>
    </location>
</feature>
<dbReference type="GO" id="GO:0009409">
    <property type="term" value="P:response to cold"/>
    <property type="evidence" value="ECO:0007669"/>
    <property type="project" value="UniProtKB-ARBA"/>
</dbReference>
<dbReference type="GO" id="GO:0006972">
    <property type="term" value="P:hyperosmotic response"/>
    <property type="evidence" value="ECO:0007669"/>
    <property type="project" value="UniProtKB-ARBA"/>
</dbReference>
<dbReference type="EMBL" id="QGNW01000152">
    <property type="protein sequence ID" value="RVW90737.1"/>
    <property type="molecule type" value="Genomic_DNA"/>
</dbReference>
<dbReference type="Proteomes" id="UP000288805">
    <property type="component" value="Unassembled WGS sequence"/>
</dbReference>
<dbReference type="InterPro" id="IPR027214">
    <property type="entry name" value="Cystatin"/>
</dbReference>
<dbReference type="SMART" id="SM00043">
    <property type="entry name" value="CY"/>
    <property type="match status" value="1"/>
</dbReference>
<evidence type="ECO:0000313" key="6">
    <source>
        <dbReference type="EMBL" id="RVW76016.1"/>
    </source>
</evidence>
<dbReference type="InterPro" id="IPR000010">
    <property type="entry name" value="Cystatin_dom"/>
</dbReference>
<dbReference type="PANTHER" id="PTHR11413:SF116">
    <property type="entry name" value="MULTICYSTATIN"/>
    <property type="match status" value="1"/>
</dbReference>
<evidence type="ECO:0000259" key="5">
    <source>
        <dbReference type="SMART" id="SM00043"/>
    </source>
</evidence>
<sequence length="124" mass="13713">MKIKASVLVLVLYCVCIANSVIEMATVGGIHDSDGSQNALEIENLARFAVDEHNKKQNTLLEFNGVVKVRQQVVAGTIYYITLDATDGGKKNKYEAKIWVKPWLNFKELQEFKPIGDEPATASA</sequence>
<organism evidence="7 8">
    <name type="scientific">Vitis vinifera</name>
    <name type="common">Grape</name>
    <dbReference type="NCBI Taxonomy" id="29760"/>
    <lineage>
        <taxon>Eukaryota</taxon>
        <taxon>Viridiplantae</taxon>
        <taxon>Streptophyta</taxon>
        <taxon>Embryophyta</taxon>
        <taxon>Tracheophyta</taxon>
        <taxon>Spermatophyta</taxon>
        <taxon>Magnoliopsida</taxon>
        <taxon>eudicotyledons</taxon>
        <taxon>Gunneridae</taxon>
        <taxon>Pentapetalae</taxon>
        <taxon>rosids</taxon>
        <taxon>Vitales</taxon>
        <taxon>Vitaceae</taxon>
        <taxon>Viteae</taxon>
        <taxon>Vitis</taxon>
    </lineage>
</organism>
<dbReference type="Gramene" id="Vitis06g01286.t01">
    <property type="protein sequence ID" value="Vitis06g01286.t01.CDS"/>
    <property type="gene ID" value="Vitis06g01286"/>
</dbReference>
<accession>A0A438I204</accession>
<dbReference type="AlphaFoldDB" id="A0A438I204"/>
<evidence type="ECO:0000256" key="4">
    <source>
        <dbReference type="RuleBase" id="RU362130"/>
    </source>
</evidence>
<dbReference type="InterPro" id="IPR046350">
    <property type="entry name" value="Cystatin_sf"/>
</dbReference>
<evidence type="ECO:0000256" key="1">
    <source>
        <dbReference type="ARBA" id="ARBA00007233"/>
    </source>
</evidence>
<dbReference type="KEGG" id="vvi:100258165"/>
<protein>
    <recommendedName>
        <fullName evidence="4">Cysteine proteinase inhibitor</fullName>
    </recommendedName>
</protein>
<comment type="caution">
    <text evidence="7">The sequence shown here is derived from an EMBL/GenBank/DDBJ whole genome shotgun (WGS) entry which is preliminary data.</text>
</comment>
<evidence type="ECO:0000256" key="3">
    <source>
        <dbReference type="ARBA" id="ARBA00022704"/>
    </source>
</evidence>
<dbReference type="FunFam" id="3.10.450.10:FF:000011">
    <property type="entry name" value="Cysteine proteinase inhibitor"/>
    <property type="match status" value="1"/>
</dbReference>
<evidence type="ECO:0000313" key="8">
    <source>
        <dbReference type="Proteomes" id="UP000288805"/>
    </source>
</evidence>
<comment type="similarity">
    <text evidence="1 4">Belongs to the cystatin family. Phytocystatin subfamily.</text>
</comment>
<dbReference type="GO" id="GO:0004869">
    <property type="term" value="F:cysteine-type endopeptidase inhibitor activity"/>
    <property type="evidence" value="ECO:0007669"/>
    <property type="project" value="UniProtKB-KW"/>
</dbReference>
<dbReference type="Gene3D" id="3.10.450.10">
    <property type="match status" value="1"/>
</dbReference>
<dbReference type="PROSITE" id="PS00287">
    <property type="entry name" value="CYSTATIN"/>
    <property type="match status" value="1"/>
</dbReference>
<gene>
    <name evidence="7" type="primary">CYTI_0</name>
    <name evidence="6" type="synonym">CYTI_1</name>
    <name evidence="7" type="ORF">CK203_046388</name>
    <name evidence="6" type="ORF">CK203_055320</name>
</gene>
<proteinExistence type="inferred from homology"/>
<keyword evidence="4" id="KW-0732">Signal</keyword>
<dbReference type="GO" id="GO:0009414">
    <property type="term" value="P:response to water deprivation"/>
    <property type="evidence" value="ECO:0007669"/>
    <property type="project" value="UniProtKB-ARBA"/>
</dbReference>
<evidence type="ECO:0000256" key="2">
    <source>
        <dbReference type="ARBA" id="ARBA00022690"/>
    </source>
</evidence>
<feature type="domain" description="Cystatin" evidence="5">
    <location>
        <begin position="25"/>
        <end position="115"/>
    </location>
</feature>
<feature type="chain" id="PRO_5044516167" description="Cysteine proteinase inhibitor" evidence="4">
    <location>
        <begin position="19"/>
        <end position="124"/>
    </location>
</feature>
<keyword evidence="3 4" id="KW-0789">Thiol protease inhibitor</keyword>
<dbReference type="EMBL" id="QGNW01000336">
    <property type="protein sequence ID" value="RVW76016.1"/>
    <property type="molecule type" value="Genomic_DNA"/>
</dbReference>
<reference evidence="7 8" key="1">
    <citation type="journal article" date="2018" name="PLoS Genet.">
        <title>Population sequencing reveals clonal diversity and ancestral inbreeding in the grapevine cultivar Chardonnay.</title>
        <authorList>
            <person name="Roach M.J."/>
            <person name="Johnson D.L."/>
            <person name="Bohlmann J."/>
            <person name="van Vuuren H.J."/>
            <person name="Jones S.J."/>
            <person name="Pretorius I.S."/>
            <person name="Schmidt S.A."/>
            <person name="Borneman A.R."/>
        </authorList>
    </citation>
    <scope>NUCLEOTIDE SEQUENCE [LARGE SCALE GENOMIC DNA]</scope>
    <source>
        <strain evidence="8">cv. Chardonnay</strain>
        <strain evidence="7">I10V1</strain>
        <tissue evidence="7">Leaf</tissue>
    </source>
</reference>
<name>A0A438I204_VITVI</name>